<evidence type="ECO:0000313" key="3">
    <source>
        <dbReference type="Proteomes" id="UP001059295"/>
    </source>
</evidence>
<evidence type="ECO:0000313" key="2">
    <source>
        <dbReference type="EMBL" id="UWN57208.1"/>
    </source>
</evidence>
<keyword evidence="3" id="KW-1185">Reference proteome</keyword>
<dbReference type="EMBL" id="CP102294">
    <property type="protein sequence ID" value="UWN57208.1"/>
    <property type="molecule type" value="Genomic_DNA"/>
</dbReference>
<dbReference type="Proteomes" id="UP001059295">
    <property type="component" value="Chromosome"/>
</dbReference>
<protein>
    <submittedName>
        <fullName evidence="2">VWA domain-containing protein</fullName>
    </submittedName>
</protein>
<gene>
    <name evidence="2" type="ORF">NQ491_00050</name>
</gene>
<organism evidence="2 3">
    <name type="scientific">Alistipes ihumii AP11</name>
    <dbReference type="NCBI Taxonomy" id="1211813"/>
    <lineage>
        <taxon>Bacteria</taxon>
        <taxon>Pseudomonadati</taxon>
        <taxon>Bacteroidota</taxon>
        <taxon>Bacteroidia</taxon>
        <taxon>Bacteroidales</taxon>
        <taxon>Rikenellaceae</taxon>
        <taxon>Alistipes</taxon>
    </lineage>
</organism>
<feature type="domain" description="VWFA" evidence="1">
    <location>
        <begin position="13"/>
        <end position="247"/>
    </location>
</feature>
<evidence type="ECO:0000259" key="1">
    <source>
        <dbReference type="PROSITE" id="PS50234"/>
    </source>
</evidence>
<name>A0ABY5UZ37_9BACT</name>
<dbReference type="Gene3D" id="3.40.50.410">
    <property type="entry name" value="von Willebrand factor, type A domain"/>
    <property type="match status" value="1"/>
</dbReference>
<dbReference type="InterPro" id="IPR036465">
    <property type="entry name" value="vWFA_dom_sf"/>
</dbReference>
<dbReference type="InterPro" id="IPR002035">
    <property type="entry name" value="VWF_A"/>
</dbReference>
<proteinExistence type="predicted"/>
<dbReference type="RefSeq" id="WP_019245422.1">
    <property type="nucleotide sequence ID" value="NZ_CAPH01000007.1"/>
</dbReference>
<reference evidence="2" key="1">
    <citation type="journal article" date="2022" name="Cell">
        <title>Design, construction, and in vivo augmentation of a complex gut microbiome.</title>
        <authorList>
            <person name="Cheng A.G."/>
            <person name="Ho P.Y."/>
            <person name="Aranda-Diaz A."/>
            <person name="Jain S."/>
            <person name="Yu F.B."/>
            <person name="Meng X."/>
            <person name="Wang M."/>
            <person name="Iakiviak M."/>
            <person name="Nagashima K."/>
            <person name="Zhao A."/>
            <person name="Murugkar P."/>
            <person name="Patil A."/>
            <person name="Atabakhsh K."/>
            <person name="Weakley A."/>
            <person name="Yan J."/>
            <person name="Brumbaugh A.R."/>
            <person name="Higginbottom S."/>
            <person name="Dimas A."/>
            <person name="Shiver A.L."/>
            <person name="Deutschbauer A."/>
            <person name="Neff N."/>
            <person name="Sonnenburg J.L."/>
            <person name="Huang K.C."/>
            <person name="Fischbach M.A."/>
        </authorList>
    </citation>
    <scope>NUCLEOTIDE SEQUENCE</scope>
    <source>
        <strain evidence="2">AP11</strain>
    </source>
</reference>
<sequence length="285" mass="32247">MYEARISRNHPAAFLILIDQSGSMSEPTTFHGRRMSKSEAVALTVNMLIDELLNRCKREEGYRDYFDIAVQGYHGDRVVSLWGDPERTFMRPSELAGAELCRVDVQQERTLPGGKTVVSVISQKIWVRPLASDKTPMYSALRRCHELCSQWCARRSNRESYPPTIFNITDGESSEGDERRLLDAAESIRKLGTDDGTALLINIHICSDESRRQVLFPMSEQELPEQRYARLLYRMSSTMPDIYGESIVRLRGGGDGPFRGMSYNAGMTELVSMMDIGSVSVNLLF</sequence>
<accession>A0ABY5UZ37</accession>
<dbReference type="GeneID" id="82890078"/>
<dbReference type="SUPFAM" id="SSF53300">
    <property type="entry name" value="vWA-like"/>
    <property type="match status" value="1"/>
</dbReference>
<dbReference type="PROSITE" id="PS50234">
    <property type="entry name" value="VWFA"/>
    <property type="match status" value="1"/>
</dbReference>